<protein>
    <submittedName>
        <fullName evidence="6">Flavin oxidoreductase</fullName>
    </submittedName>
</protein>
<reference evidence="6 7" key="1">
    <citation type="submission" date="2019-09" db="EMBL/GenBank/DDBJ databases">
        <title>Genomes of Cryomorphaceae.</title>
        <authorList>
            <person name="Bowman J.P."/>
        </authorList>
    </citation>
    <scope>NUCLEOTIDE SEQUENCE [LARGE SCALE GENOMIC DNA]</scope>
    <source>
        <strain evidence="6 7">KCTC 52047</strain>
    </source>
</reference>
<dbReference type="AlphaFoldDB" id="A0A6N6M6N4"/>
<gene>
    <name evidence="6" type="ORF">F3059_08010</name>
</gene>
<dbReference type="SUPFAM" id="SSF50475">
    <property type="entry name" value="FMN-binding split barrel"/>
    <property type="match status" value="1"/>
</dbReference>
<name>A0A6N6M6N4_9FLAO</name>
<dbReference type="InterPro" id="IPR002563">
    <property type="entry name" value="Flavin_Rdtase-like_dom"/>
</dbReference>
<dbReference type="PANTHER" id="PTHR33798">
    <property type="entry name" value="FLAVOPROTEIN OXYGENASE"/>
    <property type="match status" value="1"/>
</dbReference>
<keyword evidence="3" id="KW-0288">FMN</keyword>
<organism evidence="6 7">
    <name type="scientific">Salibacter halophilus</name>
    <dbReference type="NCBI Taxonomy" id="1803916"/>
    <lineage>
        <taxon>Bacteria</taxon>
        <taxon>Pseudomonadati</taxon>
        <taxon>Bacteroidota</taxon>
        <taxon>Flavobacteriia</taxon>
        <taxon>Flavobacteriales</taxon>
        <taxon>Salibacteraceae</taxon>
        <taxon>Salibacter</taxon>
    </lineage>
</organism>
<evidence type="ECO:0000313" key="6">
    <source>
        <dbReference type="EMBL" id="KAB1063971.1"/>
    </source>
</evidence>
<dbReference type="OrthoDB" id="5293996at2"/>
<evidence type="ECO:0000256" key="1">
    <source>
        <dbReference type="ARBA" id="ARBA00001917"/>
    </source>
</evidence>
<feature type="domain" description="Flavin reductase like" evidence="5">
    <location>
        <begin position="35"/>
        <end position="167"/>
    </location>
</feature>
<dbReference type="InterPro" id="IPR012349">
    <property type="entry name" value="Split_barrel_FMN-bd"/>
</dbReference>
<evidence type="ECO:0000256" key="2">
    <source>
        <dbReference type="ARBA" id="ARBA00022630"/>
    </source>
</evidence>
<sequence length="217" mass="24594">MTEQSTFTKKDFEEFPSRYRAHFFNGLIGFKSAPLVGSISETGVENLAIFGQLVHVGSNPPYMGVLFRPHTVRRDTLENIRKTKHFSINHVSESFYEKAHQTAAKYEGDENEFDKVGLTAEYGNNKAPYVKESLIQIGLEFEEEHVIKANNTILIVGAVNEVRISNEFIKKDGFIDLTKANVIANSDLDAYYSVQKLGRLNYAKPNEKTTHLPKDLF</sequence>
<evidence type="ECO:0000256" key="4">
    <source>
        <dbReference type="ARBA" id="ARBA00038054"/>
    </source>
</evidence>
<dbReference type="GO" id="GO:0016646">
    <property type="term" value="F:oxidoreductase activity, acting on the CH-NH group of donors, NAD or NADP as acceptor"/>
    <property type="evidence" value="ECO:0007669"/>
    <property type="project" value="UniProtKB-ARBA"/>
</dbReference>
<evidence type="ECO:0000256" key="3">
    <source>
        <dbReference type="ARBA" id="ARBA00022643"/>
    </source>
</evidence>
<comment type="cofactor">
    <cofactor evidence="1">
        <name>FMN</name>
        <dbReference type="ChEBI" id="CHEBI:58210"/>
    </cofactor>
</comment>
<dbReference type="Gene3D" id="2.30.110.10">
    <property type="entry name" value="Electron Transport, Fmn-binding Protein, Chain A"/>
    <property type="match status" value="1"/>
</dbReference>
<dbReference type="EMBL" id="WACR01000006">
    <property type="protein sequence ID" value="KAB1063971.1"/>
    <property type="molecule type" value="Genomic_DNA"/>
</dbReference>
<comment type="similarity">
    <text evidence="4">Belongs to the flavoredoxin family.</text>
</comment>
<keyword evidence="7" id="KW-1185">Reference proteome</keyword>
<dbReference type="RefSeq" id="WP_151168017.1">
    <property type="nucleotide sequence ID" value="NZ_WACR01000006.1"/>
</dbReference>
<evidence type="ECO:0000313" key="7">
    <source>
        <dbReference type="Proteomes" id="UP000435357"/>
    </source>
</evidence>
<evidence type="ECO:0000259" key="5">
    <source>
        <dbReference type="Pfam" id="PF01613"/>
    </source>
</evidence>
<dbReference type="Proteomes" id="UP000435357">
    <property type="component" value="Unassembled WGS sequence"/>
</dbReference>
<dbReference type="Pfam" id="PF01613">
    <property type="entry name" value="Flavin_Reduct"/>
    <property type="match status" value="1"/>
</dbReference>
<dbReference type="GO" id="GO:0010181">
    <property type="term" value="F:FMN binding"/>
    <property type="evidence" value="ECO:0007669"/>
    <property type="project" value="InterPro"/>
</dbReference>
<proteinExistence type="inferred from homology"/>
<keyword evidence="2" id="KW-0285">Flavoprotein</keyword>
<comment type="caution">
    <text evidence="6">The sequence shown here is derived from an EMBL/GenBank/DDBJ whole genome shotgun (WGS) entry which is preliminary data.</text>
</comment>
<accession>A0A6N6M6N4</accession>
<dbReference type="PANTHER" id="PTHR33798:SF5">
    <property type="entry name" value="FLAVIN REDUCTASE LIKE DOMAIN-CONTAINING PROTEIN"/>
    <property type="match status" value="1"/>
</dbReference>